<dbReference type="InterPro" id="IPR004358">
    <property type="entry name" value="Sig_transdc_His_kin-like_C"/>
</dbReference>
<evidence type="ECO:0000259" key="11">
    <source>
        <dbReference type="PROSITE" id="PS50109"/>
    </source>
</evidence>
<name>A0A0V7ZS92_9CYAN</name>
<feature type="modified residue" description="4-aspartylphosphate" evidence="8">
    <location>
        <position position="920"/>
    </location>
</feature>
<dbReference type="SMART" id="SM00260">
    <property type="entry name" value="CheW"/>
    <property type="match status" value="1"/>
</dbReference>
<reference evidence="15 16" key="1">
    <citation type="journal article" date="2015" name="Genome Announc.">
        <title>Draft Genome of the Euendolithic (true boring) Cyanobacterium Mastigocoleus testarum strain BC008.</title>
        <authorList>
            <person name="Guida B.S."/>
            <person name="Garcia-Pichel F."/>
        </authorList>
    </citation>
    <scope>NUCLEOTIDE SEQUENCE [LARGE SCALE GENOMIC DNA]</scope>
    <source>
        <strain evidence="15 16">BC008</strain>
    </source>
</reference>
<feature type="coiled-coil region" evidence="9">
    <location>
        <begin position="378"/>
        <end position="405"/>
    </location>
</feature>
<keyword evidence="9" id="KW-0175">Coiled coil</keyword>
<evidence type="ECO:0000256" key="8">
    <source>
        <dbReference type="PROSITE-ProRule" id="PRU00169"/>
    </source>
</evidence>
<dbReference type="SUPFAM" id="SSF55874">
    <property type="entry name" value="ATPase domain of HSP90 chaperone/DNA topoisomerase II/histidine kinase"/>
    <property type="match status" value="1"/>
</dbReference>
<dbReference type="Pfam" id="PF01627">
    <property type="entry name" value="Hpt"/>
    <property type="match status" value="1"/>
</dbReference>
<dbReference type="InterPro" id="IPR036061">
    <property type="entry name" value="CheW-like_dom_sf"/>
</dbReference>
<evidence type="ECO:0000259" key="13">
    <source>
        <dbReference type="PROSITE" id="PS50851"/>
    </source>
</evidence>
<evidence type="ECO:0000256" key="7">
    <source>
        <dbReference type="PROSITE-ProRule" id="PRU00110"/>
    </source>
</evidence>
<dbReference type="OrthoDB" id="2079555at2"/>
<dbReference type="Pfam" id="PF01584">
    <property type="entry name" value="CheW"/>
    <property type="match status" value="1"/>
</dbReference>
<dbReference type="Proteomes" id="UP000053372">
    <property type="component" value="Unassembled WGS sequence"/>
</dbReference>
<feature type="modified residue" description="Phosphohistidine" evidence="7">
    <location>
        <position position="50"/>
    </location>
</feature>
<proteinExistence type="predicted"/>
<feature type="region of interest" description="Disordered" evidence="10">
    <location>
        <begin position="325"/>
        <end position="348"/>
    </location>
</feature>
<evidence type="ECO:0000256" key="10">
    <source>
        <dbReference type="SAM" id="MobiDB-lite"/>
    </source>
</evidence>
<dbReference type="CDD" id="cd00088">
    <property type="entry name" value="HPT"/>
    <property type="match status" value="1"/>
</dbReference>
<dbReference type="CDD" id="cd16916">
    <property type="entry name" value="HATPase_CheA-like"/>
    <property type="match status" value="1"/>
</dbReference>
<dbReference type="Gene3D" id="3.30.565.10">
    <property type="entry name" value="Histidine kinase-like ATPase, C-terminal domain"/>
    <property type="match status" value="1"/>
</dbReference>
<dbReference type="Pfam" id="PF00072">
    <property type="entry name" value="Response_reg"/>
    <property type="match status" value="1"/>
</dbReference>
<dbReference type="SMART" id="SM00073">
    <property type="entry name" value="HPT"/>
    <property type="match status" value="1"/>
</dbReference>
<evidence type="ECO:0000256" key="4">
    <source>
        <dbReference type="ARBA" id="ARBA00022679"/>
    </source>
</evidence>
<dbReference type="CDD" id="cd00156">
    <property type="entry name" value="REC"/>
    <property type="match status" value="1"/>
</dbReference>
<feature type="domain" description="CheW-like" evidence="13">
    <location>
        <begin position="691"/>
        <end position="834"/>
    </location>
</feature>
<dbReference type="InterPro" id="IPR004105">
    <property type="entry name" value="CheA-like_dim"/>
</dbReference>
<dbReference type="Gene3D" id="1.20.120.160">
    <property type="entry name" value="HPT domain"/>
    <property type="match status" value="1"/>
</dbReference>
<dbReference type="PROSITE" id="PS50110">
    <property type="entry name" value="RESPONSE_REGULATORY"/>
    <property type="match status" value="1"/>
</dbReference>
<dbReference type="Gene3D" id="2.30.30.40">
    <property type="entry name" value="SH3 Domains"/>
    <property type="match status" value="1"/>
</dbReference>
<keyword evidence="3 8" id="KW-0597">Phosphoprotein</keyword>
<evidence type="ECO:0000256" key="9">
    <source>
        <dbReference type="SAM" id="Coils"/>
    </source>
</evidence>
<dbReference type="InterPro" id="IPR051315">
    <property type="entry name" value="Bact_Chemotaxis_CheA"/>
</dbReference>
<dbReference type="PROSITE" id="PS50894">
    <property type="entry name" value="HPT"/>
    <property type="match status" value="1"/>
</dbReference>
<dbReference type="FunFam" id="3.30.565.10:FF:000016">
    <property type="entry name" value="Chemotaxis protein CheA, putative"/>
    <property type="match status" value="1"/>
</dbReference>
<dbReference type="EMBL" id="LMTZ01000089">
    <property type="protein sequence ID" value="KST67250.1"/>
    <property type="molecule type" value="Genomic_DNA"/>
</dbReference>
<dbReference type="EC" id="2.7.13.3" evidence="2"/>
<dbReference type="Pfam" id="PF02518">
    <property type="entry name" value="HATPase_c"/>
    <property type="match status" value="1"/>
</dbReference>
<dbReference type="InterPro" id="IPR002545">
    <property type="entry name" value="CheW-lke_dom"/>
</dbReference>
<dbReference type="SMART" id="SM00387">
    <property type="entry name" value="HATPase_c"/>
    <property type="match status" value="1"/>
</dbReference>
<comment type="catalytic activity">
    <reaction evidence="1">
        <text>ATP + protein L-histidine = ADP + protein N-phospho-L-histidine.</text>
        <dbReference type="EC" id="2.7.13.3"/>
    </reaction>
</comment>
<evidence type="ECO:0000256" key="1">
    <source>
        <dbReference type="ARBA" id="ARBA00000085"/>
    </source>
</evidence>
<gene>
    <name evidence="15" type="ORF">BC008_29090</name>
</gene>
<dbReference type="InterPro" id="IPR011006">
    <property type="entry name" value="CheY-like_superfamily"/>
</dbReference>
<protein>
    <recommendedName>
        <fullName evidence="2">histidine kinase</fullName>
        <ecNumber evidence="2">2.7.13.3</ecNumber>
    </recommendedName>
</protein>
<feature type="compositionally biased region" description="Low complexity" evidence="10">
    <location>
        <begin position="326"/>
        <end position="335"/>
    </location>
</feature>
<feature type="domain" description="Response regulatory" evidence="12">
    <location>
        <begin position="870"/>
        <end position="987"/>
    </location>
</feature>
<evidence type="ECO:0000313" key="16">
    <source>
        <dbReference type="Proteomes" id="UP000053372"/>
    </source>
</evidence>
<dbReference type="PROSITE" id="PS50109">
    <property type="entry name" value="HIS_KIN"/>
    <property type="match status" value="1"/>
</dbReference>
<dbReference type="RefSeq" id="WP_027840167.1">
    <property type="nucleotide sequence ID" value="NZ_LMTZ01000089.1"/>
</dbReference>
<dbReference type="SUPFAM" id="SSF52172">
    <property type="entry name" value="CheY-like"/>
    <property type="match status" value="1"/>
</dbReference>
<dbReference type="InterPro" id="IPR001789">
    <property type="entry name" value="Sig_transdc_resp-reg_receiver"/>
</dbReference>
<dbReference type="AlphaFoldDB" id="A0A0V7ZS92"/>
<evidence type="ECO:0000313" key="15">
    <source>
        <dbReference type="EMBL" id="KST67250.1"/>
    </source>
</evidence>
<dbReference type="SUPFAM" id="SSF47226">
    <property type="entry name" value="Histidine-containing phosphotransfer domain, HPT domain"/>
    <property type="match status" value="1"/>
</dbReference>
<evidence type="ECO:0000256" key="6">
    <source>
        <dbReference type="ARBA" id="ARBA00023012"/>
    </source>
</evidence>
<dbReference type="InterPro" id="IPR003594">
    <property type="entry name" value="HATPase_dom"/>
</dbReference>
<dbReference type="Gene3D" id="3.40.50.2300">
    <property type="match status" value="1"/>
</dbReference>
<dbReference type="PANTHER" id="PTHR43395:SF1">
    <property type="entry name" value="CHEMOTAXIS PROTEIN CHEA"/>
    <property type="match status" value="1"/>
</dbReference>
<sequence>MYENKELEIQKLFLEEATDYLNTLEDFLLGVKYTYRIEIEKINAALRAAHSIKGGAGIMGFRILSDLAHRLEDALKVLKNQNKSLEIDDELQGLLLSSIDFLRQIVDFHSQGQLISEEWLQNYCYPVFENLHQTLGDPVPESFDPVSPEENSQEIIPLIFQTEVEESLQRLESLLGGGETSGLSEELAMMAAGLGGLGEMLQIEAFTKLCESVAYHLATTDNEEVIVEIANTALKAWRNSQALILTNQFNNLPNAIDCDFDITAAVSSKAEVDTSETKVPTSPELDDSLDASIFADIINSPAPQRPEKSAVEKTLFGDEDFIGTAQQPQQSQTHQLVTPHNHSEHHENTVRIPVKQLEEINDLFSELTIERHSFDFQLVRLQKLIRNLNQRVQTLETENYALRTAYDRLVFKIPALRATKYQSKTSEENDKHTHIKSLTNKFDTLELDSYDEIHMLFQAVMETVVQIQEVVADVEVNLEDVQQVKRSFNKNSKYLQNALTQVRMRPLSDIVDRFPRALRDMSVEHGKNVQLKIEGANTLIERSILESLNEPLMHMMRNAFDHGIEEPATRLASGKSESGVIEIAAKHHRNRTIITLRDDGRGIDLEQIRQKALAMGLDESLLAQATEEELLSLIFEPGFSTNEQVTSLSGRGVGMDVVRNNLKQVRGNVTVNTELGKGTTFTLSVPFTLSVARILLVECNRMLLAFPTDVVEEIFLLEESHISQVDDNEFVYWQDRRLALIRLNQYLKFNCPRYDNPDLETPAVINAASVIIIKSGNQLVAVQLDRTWGEMEVAVRQVESSIPLPPGFSNCTILGNGRVVPLVSINELLYWIASSEAVNNNQNASPEIATGVSPSLLLSNHSISRVRRNTILIVDDSINVRRFLALMLEKSGYSVEQAKDGQDALDKLGSGLQVEAVICDIEMPRVDGYGFLGSIKSVKESKDIPVIMLSSRSSNKHRKLAMQLGAVAYFSKPYNEQELLQALEEIIAAPASMLSMS</sequence>
<feature type="domain" description="Histidine kinase" evidence="11">
    <location>
        <begin position="426"/>
        <end position="689"/>
    </location>
</feature>
<evidence type="ECO:0000259" key="14">
    <source>
        <dbReference type="PROSITE" id="PS50894"/>
    </source>
</evidence>
<dbReference type="SMART" id="SM00448">
    <property type="entry name" value="REC"/>
    <property type="match status" value="1"/>
</dbReference>
<keyword evidence="5 15" id="KW-0418">Kinase</keyword>
<keyword evidence="4" id="KW-0808">Transferase</keyword>
<dbReference type="SMART" id="SM01231">
    <property type="entry name" value="H-kinase_dim"/>
    <property type="match status" value="1"/>
</dbReference>
<dbReference type="GO" id="GO:0000155">
    <property type="term" value="F:phosphorelay sensor kinase activity"/>
    <property type="evidence" value="ECO:0007669"/>
    <property type="project" value="InterPro"/>
</dbReference>
<dbReference type="PRINTS" id="PR00344">
    <property type="entry name" value="BCTRLSENSOR"/>
</dbReference>
<dbReference type="PROSITE" id="PS50851">
    <property type="entry name" value="CHEW"/>
    <property type="match status" value="1"/>
</dbReference>
<dbReference type="SUPFAM" id="SSF50341">
    <property type="entry name" value="CheW-like"/>
    <property type="match status" value="1"/>
</dbReference>
<dbReference type="PANTHER" id="PTHR43395">
    <property type="entry name" value="SENSOR HISTIDINE KINASE CHEA"/>
    <property type="match status" value="1"/>
</dbReference>
<feature type="domain" description="HPt" evidence="14">
    <location>
        <begin position="2"/>
        <end position="109"/>
    </location>
</feature>
<evidence type="ECO:0000256" key="5">
    <source>
        <dbReference type="ARBA" id="ARBA00022777"/>
    </source>
</evidence>
<dbReference type="InterPro" id="IPR008207">
    <property type="entry name" value="Sig_transdc_His_kin_Hpt_dom"/>
</dbReference>
<dbReference type="GO" id="GO:0005737">
    <property type="term" value="C:cytoplasm"/>
    <property type="evidence" value="ECO:0007669"/>
    <property type="project" value="InterPro"/>
</dbReference>
<accession>A0A0V7ZS92</accession>
<comment type="caution">
    <text evidence="15">The sequence shown here is derived from an EMBL/GenBank/DDBJ whole genome shotgun (WGS) entry which is preliminary data.</text>
</comment>
<keyword evidence="16" id="KW-1185">Reference proteome</keyword>
<keyword evidence="6" id="KW-0902">Two-component regulatory system</keyword>
<dbReference type="GO" id="GO:0006935">
    <property type="term" value="P:chemotaxis"/>
    <property type="evidence" value="ECO:0007669"/>
    <property type="project" value="InterPro"/>
</dbReference>
<dbReference type="InterPro" id="IPR036890">
    <property type="entry name" value="HATPase_C_sf"/>
</dbReference>
<organism evidence="15 16">
    <name type="scientific">Mastigocoleus testarum BC008</name>
    <dbReference type="NCBI Taxonomy" id="371196"/>
    <lineage>
        <taxon>Bacteria</taxon>
        <taxon>Bacillati</taxon>
        <taxon>Cyanobacteriota</taxon>
        <taxon>Cyanophyceae</taxon>
        <taxon>Nostocales</taxon>
        <taxon>Hapalosiphonaceae</taxon>
        <taxon>Mastigocoleus</taxon>
    </lineage>
</organism>
<dbReference type="InterPro" id="IPR036641">
    <property type="entry name" value="HPT_dom_sf"/>
</dbReference>
<evidence type="ECO:0000256" key="3">
    <source>
        <dbReference type="ARBA" id="ARBA00022553"/>
    </source>
</evidence>
<dbReference type="InterPro" id="IPR005467">
    <property type="entry name" value="His_kinase_dom"/>
</dbReference>
<feature type="coiled-coil region" evidence="9">
    <location>
        <begin position="61"/>
        <end position="88"/>
    </location>
</feature>
<evidence type="ECO:0000256" key="2">
    <source>
        <dbReference type="ARBA" id="ARBA00012438"/>
    </source>
</evidence>
<evidence type="ECO:0000259" key="12">
    <source>
        <dbReference type="PROSITE" id="PS50110"/>
    </source>
</evidence>